<gene>
    <name evidence="3" type="ORF">BN946_scf184759.g29</name>
</gene>
<evidence type="ECO:0000313" key="4">
    <source>
        <dbReference type="Proteomes" id="UP000029665"/>
    </source>
</evidence>
<evidence type="ECO:0000313" key="3">
    <source>
        <dbReference type="EMBL" id="CDO69589.1"/>
    </source>
</evidence>
<reference evidence="3" key="1">
    <citation type="submission" date="2014-01" db="EMBL/GenBank/DDBJ databases">
        <title>The genome of the white-rot fungus Pycnoporus cinnabarinus: a basidiomycete model with a versatile arsenal for lignocellulosic biomass breakdown.</title>
        <authorList>
            <person name="Levasseur A."/>
            <person name="Lomascolo A."/>
            <person name="Ruiz-Duenas F.J."/>
            <person name="Uzan E."/>
            <person name="Piumi F."/>
            <person name="Kues U."/>
            <person name="Ram A.F.J."/>
            <person name="Murat C."/>
            <person name="Haon M."/>
            <person name="Benoit I."/>
            <person name="Arfi Y."/>
            <person name="Chevret D."/>
            <person name="Drula E."/>
            <person name="Kwon M.J."/>
            <person name="Gouret P."/>
            <person name="Lesage-Meessen L."/>
            <person name="Lombard V."/>
            <person name="Mariette J."/>
            <person name="Noirot C."/>
            <person name="Park J."/>
            <person name="Patyshakuliyeva A."/>
            <person name="Wieneger R.A.B."/>
            <person name="Wosten H.A.B."/>
            <person name="Martin F."/>
            <person name="Coutinho P.M."/>
            <person name="de Vries R."/>
            <person name="Martinez A.T."/>
            <person name="Klopp C."/>
            <person name="Pontarotti P."/>
            <person name="Henrissat B."/>
            <person name="Record E."/>
        </authorList>
    </citation>
    <scope>NUCLEOTIDE SEQUENCE [LARGE SCALE GENOMIC DNA]</scope>
    <source>
        <strain evidence="3">BRFM137</strain>
    </source>
</reference>
<feature type="transmembrane region" description="Helical" evidence="1">
    <location>
        <begin position="97"/>
        <end position="116"/>
    </location>
</feature>
<dbReference type="OrthoDB" id="3354157at2759"/>
<dbReference type="InterPro" id="IPR045340">
    <property type="entry name" value="DUF6533"/>
</dbReference>
<comment type="caution">
    <text evidence="3">The sequence shown here is derived from an EMBL/GenBank/DDBJ whole genome shotgun (WGS) entry which is preliminary data.</text>
</comment>
<organism evidence="3 4">
    <name type="scientific">Pycnoporus cinnabarinus</name>
    <name type="common">Cinnabar-red polypore</name>
    <name type="synonym">Trametes cinnabarina</name>
    <dbReference type="NCBI Taxonomy" id="5643"/>
    <lineage>
        <taxon>Eukaryota</taxon>
        <taxon>Fungi</taxon>
        <taxon>Dikarya</taxon>
        <taxon>Basidiomycota</taxon>
        <taxon>Agaricomycotina</taxon>
        <taxon>Agaricomycetes</taxon>
        <taxon>Polyporales</taxon>
        <taxon>Polyporaceae</taxon>
        <taxon>Trametes</taxon>
    </lineage>
</organism>
<feature type="transmembrane region" description="Helical" evidence="1">
    <location>
        <begin position="22"/>
        <end position="43"/>
    </location>
</feature>
<keyword evidence="1" id="KW-0472">Membrane</keyword>
<feature type="transmembrane region" description="Helical" evidence="1">
    <location>
        <begin position="128"/>
        <end position="153"/>
    </location>
</feature>
<dbReference type="HOGENOM" id="CLU_035509_3_1_1"/>
<protein>
    <recommendedName>
        <fullName evidence="2">DUF6533 domain-containing protein</fullName>
    </recommendedName>
</protein>
<dbReference type="EMBL" id="CCBP010000049">
    <property type="protein sequence ID" value="CDO69589.1"/>
    <property type="molecule type" value="Genomic_DNA"/>
</dbReference>
<sequence>MCDNLIARDLFTLNAQYFEDLFITRCLSVAGYAILLYECLVTFPDEVQYIWPTRWSAVKVIYMLNRYGNLLLIGLANAQLTGLWWSQLPSFCFRITLVLSFFQFVSFASIHVLVLLRAWATWGRRKKMLTLLVIFLILECAIFFLTMASIRQYKVHRQFKEQSALVQVICRDAIAYFLVTLFSNLFNILTWTRDANRPLNMLSNTFTLCLMIVAGQRLVIDLRKETNYDSLSSTRLGREIERAIEALPRSRSPSPIIFVDGEAGECISSLPDPIASHELPCREKGSV</sequence>
<evidence type="ECO:0000259" key="2">
    <source>
        <dbReference type="Pfam" id="PF20151"/>
    </source>
</evidence>
<dbReference type="Pfam" id="PF20151">
    <property type="entry name" value="DUF6533"/>
    <property type="match status" value="1"/>
</dbReference>
<evidence type="ECO:0000256" key="1">
    <source>
        <dbReference type="SAM" id="Phobius"/>
    </source>
</evidence>
<name>A0A060SBC4_PYCCI</name>
<proteinExistence type="predicted"/>
<keyword evidence="4" id="KW-1185">Reference proteome</keyword>
<dbReference type="AlphaFoldDB" id="A0A060SBC4"/>
<feature type="transmembrane region" description="Helical" evidence="1">
    <location>
        <begin position="173"/>
        <end position="192"/>
    </location>
</feature>
<accession>A0A060SBC4</accession>
<keyword evidence="1" id="KW-1133">Transmembrane helix</keyword>
<keyword evidence="1" id="KW-0812">Transmembrane</keyword>
<dbReference type="OMA" id="RAWATWG"/>
<feature type="domain" description="DUF6533" evidence="2">
    <location>
        <begin position="26"/>
        <end position="68"/>
    </location>
</feature>
<dbReference type="Proteomes" id="UP000029665">
    <property type="component" value="Unassembled WGS sequence"/>
</dbReference>